<evidence type="ECO:0008006" key="3">
    <source>
        <dbReference type="Google" id="ProtNLM"/>
    </source>
</evidence>
<dbReference type="AlphaFoldDB" id="A0A6J8AKC4"/>
<evidence type="ECO:0000313" key="1">
    <source>
        <dbReference type="EMBL" id="CAC5368436.1"/>
    </source>
</evidence>
<name>A0A6J8AKC4_MYTCO</name>
<organism evidence="1 2">
    <name type="scientific">Mytilus coruscus</name>
    <name type="common">Sea mussel</name>
    <dbReference type="NCBI Taxonomy" id="42192"/>
    <lineage>
        <taxon>Eukaryota</taxon>
        <taxon>Metazoa</taxon>
        <taxon>Spiralia</taxon>
        <taxon>Lophotrochozoa</taxon>
        <taxon>Mollusca</taxon>
        <taxon>Bivalvia</taxon>
        <taxon>Autobranchia</taxon>
        <taxon>Pteriomorphia</taxon>
        <taxon>Mytilida</taxon>
        <taxon>Mytiloidea</taxon>
        <taxon>Mytilidae</taxon>
        <taxon>Mytilinae</taxon>
        <taxon>Mytilus</taxon>
    </lineage>
</organism>
<dbReference type="Gene3D" id="2.130.10.10">
    <property type="entry name" value="YVTN repeat-like/Quinoprotein amine dehydrogenase"/>
    <property type="match status" value="1"/>
</dbReference>
<accession>A0A6J8AKC4</accession>
<dbReference type="Proteomes" id="UP000507470">
    <property type="component" value="Unassembled WGS sequence"/>
</dbReference>
<sequence>MRYNEDGYFIHTIPVSATPYDLTVIDTDHIAVSYNTLNYIEVIDIRKMIVLKTVKFKNNCWGISYSDGKIYVVVRYEGIVVLDIEGTILNTVKCSIDVSNITTIDKRVYYTRQNQGSVHCCRITGDEIWDFNDKTLGTPRGICAAQDQNVFVVGYQSNNLLMVQDDGKVRLTLLTKTDGLDRPSRVCYNKEKNMLLVCNQTNGVAVLFRVL</sequence>
<proteinExistence type="predicted"/>
<evidence type="ECO:0000313" key="2">
    <source>
        <dbReference type="Proteomes" id="UP000507470"/>
    </source>
</evidence>
<protein>
    <recommendedName>
        <fullName evidence="3">TRIM2_3</fullName>
    </recommendedName>
</protein>
<dbReference type="SUPFAM" id="SSF101898">
    <property type="entry name" value="NHL repeat"/>
    <property type="match status" value="1"/>
</dbReference>
<dbReference type="OrthoDB" id="6102924at2759"/>
<dbReference type="EMBL" id="CACVKT020001485">
    <property type="protein sequence ID" value="CAC5368436.1"/>
    <property type="molecule type" value="Genomic_DNA"/>
</dbReference>
<dbReference type="InterPro" id="IPR015943">
    <property type="entry name" value="WD40/YVTN_repeat-like_dom_sf"/>
</dbReference>
<gene>
    <name evidence="1" type="ORF">MCOR_7979</name>
</gene>
<keyword evidence="2" id="KW-1185">Reference proteome</keyword>
<reference evidence="1 2" key="1">
    <citation type="submission" date="2020-06" db="EMBL/GenBank/DDBJ databases">
        <authorList>
            <person name="Li R."/>
            <person name="Bekaert M."/>
        </authorList>
    </citation>
    <scope>NUCLEOTIDE SEQUENCE [LARGE SCALE GENOMIC DNA]</scope>
    <source>
        <strain evidence="2">wild</strain>
    </source>
</reference>